<evidence type="ECO:0000313" key="5">
    <source>
        <dbReference type="Proteomes" id="UP000659654"/>
    </source>
</evidence>
<dbReference type="SMR" id="A0A1I7RY00"/>
<accession>A0A1I7RY00</accession>
<feature type="compositionally biased region" description="Polar residues" evidence="1">
    <location>
        <begin position="74"/>
        <end position="84"/>
    </location>
</feature>
<reference evidence="6" key="1">
    <citation type="submission" date="2016-11" db="UniProtKB">
        <authorList>
            <consortium name="WormBaseParasite"/>
        </authorList>
    </citation>
    <scope>IDENTIFICATION</scope>
</reference>
<dbReference type="Proteomes" id="UP000582659">
    <property type="component" value="Unassembled WGS sequence"/>
</dbReference>
<dbReference type="WBParaSite" id="BXY_0561700.1">
    <property type="protein sequence ID" value="BXY_0561700.1"/>
    <property type="gene ID" value="BXY_0561700"/>
</dbReference>
<dbReference type="OrthoDB" id="5900949at2759"/>
<name>A0A1I7RY00_BURXY</name>
<dbReference type="Proteomes" id="UP000659654">
    <property type="component" value="Unassembled WGS sequence"/>
</dbReference>
<sequence>MSDKNFEDTEIQSAVFKASREQRKKQKKKRTTRQIREEMTNDTFEEHQPVVRVAKRSAEIRNKHKVPRDRTEYKTFQSESSFTD</sequence>
<dbReference type="EMBL" id="CAJFCV020000001">
    <property type="protein sequence ID" value="CAG9085138.1"/>
    <property type="molecule type" value="Genomic_DNA"/>
</dbReference>
<organism evidence="4 6">
    <name type="scientific">Bursaphelenchus xylophilus</name>
    <name type="common">Pinewood nematode worm</name>
    <name type="synonym">Aphelenchoides xylophilus</name>
    <dbReference type="NCBI Taxonomy" id="6326"/>
    <lineage>
        <taxon>Eukaryota</taxon>
        <taxon>Metazoa</taxon>
        <taxon>Ecdysozoa</taxon>
        <taxon>Nematoda</taxon>
        <taxon>Chromadorea</taxon>
        <taxon>Rhabditida</taxon>
        <taxon>Tylenchina</taxon>
        <taxon>Tylenchomorpha</taxon>
        <taxon>Aphelenchoidea</taxon>
        <taxon>Aphelenchoididae</taxon>
        <taxon>Bursaphelenchus</taxon>
    </lineage>
</organism>
<proteinExistence type="predicted"/>
<feature type="compositionally biased region" description="Basic and acidic residues" evidence="1">
    <location>
        <begin position="34"/>
        <end position="44"/>
    </location>
</feature>
<protein>
    <submittedName>
        <fullName evidence="2">(pine wood nematode) hypothetical protein</fullName>
    </submittedName>
</protein>
<feature type="region of interest" description="Disordered" evidence="1">
    <location>
        <begin position="64"/>
        <end position="84"/>
    </location>
</feature>
<feature type="compositionally biased region" description="Basic residues" evidence="1">
    <location>
        <begin position="22"/>
        <end position="33"/>
    </location>
</feature>
<gene>
    <name evidence="2" type="ORF">BXYJ_LOCUS1610</name>
</gene>
<feature type="region of interest" description="Disordered" evidence="1">
    <location>
        <begin position="1"/>
        <end position="44"/>
    </location>
</feature>
<evidence type="ECO:0000313" key="3">
    <source>
        <dbReference type="EMBL" id="CAG9085138.1"/>
    </source>
</evidence>
<dbReference type="AlphaFoldDB" id="A0A1I7RY00"/>
<dbReference type="EMBL" id="CAJFDI010000001">
    <property type="protein sequence ID" value="CAD5209788.1"/>
    <property type="molecule type" value="Genomic_DNA"/>
</dbReference>
<reference evidence="3" key="2">
    <citation type="submission" date="2020-08" db="EMBL/GenBank/DDBJ databases">
        <authorList>
            <person name="Kikuchi T."/>
        </authorList>
    </citation>
    <scope>NUCLEOTIDE SEQUENCE</scope>
    <source>
        <strain evidence="2">Ka4C1</strain>
    </source>
</reference>
<evidence type="ECO:0000313" key="6">
    <source>
        <dbReference type="WBParaSite" id="BXY_0561700.1"/>
    </source>
</evidence>
<evidence type="ECO:0000313" key="4">
    <source>
        <dbReference type="Proteomes" id="UP000095284"/>
    </source>
</evidence>
<dbReference type="Proteomes" id="UP000095284">
    <property type="component" value="Unplaced"/>
</dbReference>
<keyword evidence="5" id="KW-1185">Reference proteome</keyword>
<evidence type="ECO:0000313" key="2">
    <source>
        <dbReference type="EMBL" id="CAD5209788.1"/>
    </source>
</evidence>
<evidence type="ECO:0000256" key="1">
    <source>
        <dbReference type="SAM" id="MobiDB-lite"/>
    </source>
</evidence>